<gene>
    <name evidence="1" type="ORF">ACOLOM_LOCUS2173</name>
</gene>
<reference evidence="1" key="1">
    <citation type="submission" date="2021-06" db="EMBL/GenBank/DDBJ databases">
        <authorList>
            <person name="Kallberg Y."/>
            <person name="Tangrot J."/>
            <person name="Rosling A."/>
        </authorList>
    </citation>
    <scope>NUCLEOTIDE SEQUENCE</scope>
    <source>
        <strain evidence="1">CL356</strain>
    </source>
</reference>
<name>A0ACA9KPB1_9GLOM</name>
<dbReference type="EMBL" id="CAJVPT010002697">
    <property type="protein sequence ID" value="CAG8485715.1"/>
    <property type="molecule type" value="Genomic_DNA"/>
</dbReference>
<feature type="non-terminal residue" evidence="1">
    <location>
        <position position="400"/>
    </location>
</feature>
<comment type="caution">
    <text evidence="1">The sequence shown here is derived from an EMBL/GenBank/DDBJ whole genome shotgun (WGS) entry which is preliminary data.</text>
</comment>
<organism evidence="1 2">
    <name type="scientific">Acaulospora colombiana</name>
    <dbReference type="NCBI Taxonomy" id="27376"/>
    <lineage>
        <taxon>Eukaryota</taxon>
        <taxon>Fungi</taxon>
        <taxon>Fungi incertae sedis</taxon>
        <taxon>Mucoromycota</taxon>
        <taxon>Glomeromycotina</taxon>
        <taxon>Glomeromycetes</taxon>
        <taxon>Diversisporales</taxon>
        <taxon>Acaulosporaceae</taxon>
        <taxon>Acaulospora</taxon>
    </lineage>
</organism>
<evidence type="ECO:0000313" key="2">
    <source>
        <dbReference type="Proteomes" id="UP000789525"/>
    </source>
</evidence>
<keyword evidence="2" id="KW-1185">Reference proteome</keyword>
<protein>
    <submittedName>
        <fullName evidence="1">2444_t:CDS:1</fullName>
    </submittedName>
</protein>
<accession>A0ACA9KPB1</accession>
<sequence length="400" mass="44465">MSSLFKPAKQKKKTNSSASDPSLSSGALEGSSTNSKYHAACDDLIGATKLVKAMTEAASFLGPLKSTCEVVILLLEKTKAINENIEGLRTLSNTLKSHIDMLENSWLVLREKQMDPLPVGHQDFIQALDEGLKTTLKKVDQALKEREKHAKGLFKNVGSARIEPGILAAYREEITRHSNTFNIARLGPEKPQPMGTQHELCLKGTREPILQEIRDWRGSQSVDKRIFWLCDIGGSGKSTVARTMSHEWRNSADILLGQFFFSKNARDTIDTDIFCSTLADDLASKHAEMNTAIGDARNADSLLTKRDFTEQFSKLISEPLRSVSQDIVFVIDAVDECKLESRKRLLRILLQELPSLPNLKILLTSRPESDIVDLLQGKAVVRGIQFEMQGSKNQSNMADI</sequence>
<proteinExistence type="predicted"/>
<dbReference type="Proteomes" id="UP000789525">
    <property type="component" value="Unassembled WGS sequence"/>
</dbReference>
<evidence type="ECO:0000313" key="1">
    <source>
        <dbReference type="EMBL" id="CAG8485715.1"/>
    </source>
</evidence>